<keyword evidence="4 5" id="KW-0472">Membrane</keyword>
<evidence type="ECO:0000313" key="6">
    <source>
        <dbReference type="EMBL" id="KAF4957781.1"/>
    </source>
</evidence>
<dbReference type="OrthoDB" id="4521223at2759"/>
<dbReference type="InterPro" id="IPR007568">
    <property type="entry name" value="RTA1"/>
</dbReference>
<evidence type="ECO:0000256" key="3">
    <source>
        <dbReference type="ARBA" id="ARBA00022989"/>
    </source>
</evidence>
<accession>A0A8H4X1T8</accession>
<feature type="transmembrane region" description="Helical" evidence="5">
    <location>
        <begin position="12"/>
        <end position="28"/>
    </location>
</feature>
<feature type="transmembrane region" description="Helical" evidence="5">
    <location>
        <begin position="192"/>
        <end position="210"/>
    </location>
</feature>
<comment type="caution">
    <text evidence="6">The sequence shown here is derived from an EMBL/GenBank/DDBJ whole genome shotgun (WGS) entry which is preliminary data.</text>
</comment>
<evidence type="ECO:0000256" key="5">
    <source>
        <dbReference type="SAM" id="Phobius"/>
    </source>
</evidence>
<feature type="transmembrane region" description="Helical" evidence="5">
    <location>
        <begin position="108"/>
        <end position="129"/>
    </location>
</feature>
<gene>
    <name evidence="6" type="ORF">FSARC_11190</name>
</gene>
<sequence>MTMSEPNLGGNAFFLVCHALLGMSQLYYSIRYKTWGFLFGMLCGHILEIIGYVARIRMHFGEKGFLMYIVTITIGPAFFSAAIYLCLARIIAVYGQHLSRFTPRTYTITFMLSDFIALALQAAGGAILGGEDQSTSTRDTGMAIMKTGLISHLAFITLFIALAGEFGFRAYRRRDNWNPDFGQLRSAWRFKTFLACLSTATLLILIRTAYRVAELSEGYQSKIANDEVAFMLLEGTMIVIATACLAIGHPGACFGGQWEEADFRLRGSKDSFELDKAQSDSVPSSAVV</sequence>
<name>A0A8H4X1T8_9HYPO</name>
<evidence type="ECO:0000256" key="4">
    <source>
        <dbReference type="ARBA" id="ARBA00023136"/>
    </source>
</evidence>
<dbReference type="PANTHER" id="PTHR31465">
    <property type="entry name" value="PROTEIN RTA1-RELATED"/>
    <property type="match status" value="1"/>
</dbReference>
<keyword evidence="3 5" id="KW-1133">Transmembrane helix</keyword>
<dbReference type="Proteomes" id="UP000622797">
    <property type="component" value="Unassembled WGS sequence"/>
</dbReference>
<evidence type="ECO:0000256" key="1">
    <source>
        <dbReference type="ARBA" id="ARBA00004141"/>
    </source>
</evidence>
<dbReference type="EMBL" id="JABEXW010000715">
    <property type="protein sequence ID" value="KAF4957781.1"/>
    <property type="molecule type" value="Genomic_DNA"/>
</dbReference>
<proteinExistence type="predicted"/>
<evidence type="ECO:0000256" key="2">
    <source>
        <dbReference type="ARBA" id="ARBA00022692"/>
    </source>
</evidence>
<dbReference type="GO" id="GO:0005886">
    <property type="term" value="C:plasma membrane"/>
    <property type="evidence" value="ECO:0007669"/>
    <property type="project" value="TreeGrafter"/>
</dbReference>
<evidence type="ECO:0008006" key="8">
    <source>
        <dbReference type="Google" id="ProtNLM"/>
    </source>
</evidence>
<feature type="transmembrane region" description="Helical" evidence="5">
    <location>
        <begin position="149"/>
        <end position="171"/>
    </location>
</feature>
<dbReference type="PANTHER" id="PTHR31465:SF9">
    <property type="entry name" value="SPHINGOID LONG-CHAIN BASE TRANSPORTER RSB1"/>
    <property type="match status" value="1"/>
</dbReference>
<keyword evidence="7" id="KW-1185">Reference proteome</keyword>
<feature type="transmembrane region" description="Helical" evidence="5">
    <location>
        <begin position="230"/>
        <end position="248"/>
    </location>
</feature>
<dbReference type="Pfam" id="PF04479">
    <property type="entry name" value="RTA1"/>
    <property type="match status" value="1"/>
</dbReference>
<protein>
    <recommendedName>
        <fullName evidence="8">Sphingoid long-chain base transporter RSB1</fullName>
    </recommendedName>
</protein>
<comment type="subcellular location">
    <subcellularLocation>
        <location evidence="1">Membrane</location>
        <topology evidence="1">Multi-pass membrane protein</topology>
    </subcellularLocation>
</comment>
<organism evidence="6 7">
    <name type="scientific">Fusarium sarcochroum</name>
    <dbReference type="NCBI Taxonomy" id="1208366"/>
    <lineage>
        <taxon>Eukaryota</taxon>
        <taxon>Fungi</taxon>
        <taxon>Dikarya</taxon>
        <taxon>Ascomycota</taxon>
        <taxon>Pezizomycotina</taxon>
        <taxon>Sordariomycetes</taxon>
        <taxon>Hypocreomycetidae</taxon>
        <taxon>Hypocreales</taxon>
        <taxon>Nectriaceae</taxon>
        <taxon>Fusarium</taxon>
        <taxon>Fusarium lateritium species complex</taxon>
    </lineage>
</organism>
<keyword evidence="2 5" id="KW-0812">Transmembrane</keyword>
<feature type="transmembrane region" description="Helical" evidence="5">
    <location>
        <begin position="65"/>
        <end position="87"/>
    </location>
</feature>
<dbReference type="GO" id="GO:0000324">
    <property type="term" value="C:fungal-type vacuole"/>
    <property type="evidence" value="ECO:0007669"/>
    <property type="project" value="TreeGrafter"/>
</dbReference>
<dbReference type="AlphaFoldDB" id="A0A8H4X1T8"/>
<evidence type="ECO:0000313" key="7">
    <source>
        <dbReference type="Proteomes" id="UP000622797"/>
    </source>
</evidence>
<feature type="transmembrane region" description="Helical" evidence="5">
    <location>
        <begin position="35"/>
        <end position="53"/>
    </location>
</feature>
<reference evidence="6" key="1">
    <citation type="journal article" date="2020" name="BMC Genomics">
        <title>Correction to: Identification and distribution of gene clusters required for synthesis of sphingolipid metabolism inhibitors in diverse species of the filamentous fungus Fusarium.</title>
        <authorList>
            <person name="Kim H.S."/>
            <person name="Lohmar J.M."/>
            <person name="Busman M."/>
            <person name="Brown D.W."/>
            <person name="Naumann T.A."/>
            <person name="Divon H.H."/>
            <person name="Lysoe E."/>
            <person name="Uhlig S."/>
            <person name="Proctor R.H."/>
        </authorList>
    </citation>
    <scope>NUCLEOTIDE SEQUENCE</scope>
    <source>
        <strain evidence="6">NRRL 20472</strain>
    </source>
</reference>
<reference evidence="6" key="2">
    <citation type="submission" date="2020-05" db="EMBL/GenBank/DDBJ databases">
        <authorList>
            <person name="Kim H.-S."/>
            <person name="Proctor R.H."/>
            <person name="Brown D.W."/>
        </authorList>
    </citation>
    <scope>NUCLEOTIDE SEQUENCE</scope>
    <source>
        <strain evidence="6">NRRL 20472</strain>
    </source>
</reference>